<feature type="transmembrane region" description="Helical" evidence="9">
    <location>
        <begin position="107"/>
        <end position="130"/>
    </location>
</feature>
<protein>
    <recommendedName>
        <fullName evidence="9">Phosphate transport system permease protein PstA</fullName>
    </recommendedName>
</protein>
<feature type="transmembrane region" description="Helical" evidence="9">
    <location>
        <begin position="195"/>
        <end position="217"/>
    </location>
</feature>
<dbReference type="RefSeq" id="WP_022540787.1">
    <property type="nucleotide sequence ID" value="NC_022521.1"/>
</dbReference>
<name>U3TAQ5_9CREN</name>
<dbReference type="eggNOG" id="arCOG00168">
    <property type="taxonomic scope" value="Archaea"/>
</dbReference>
<proteinExistence type="inferred from homology"/>
<feature type="transmembrane region" description="Helical" evidence="9">
    <location>
        <begin position="136"/>
        <end position="157"/>
    </location>
</feature>
<feature type="transmembrane region" description="Helical" evidence="9">
    <location>
        <begin position="256"/>
        <end position="279"/>
    </location>
</feature>
<reference evidence="11 12" key="1">
    <citation type="journal article" date="2013" name="Appl. Environ. Microbiol.">
        <title>Variation of the Virus-Related Elements within Syntenic Genomes of the Hyperthermophilic Archaeon Aeropyrum.</title>
        <authorList>
            <person name="Daifuku T."/>
            <person name="Yoshida T."/>
            <person name="Kitamura T."/>
            <person name="Kawaichi S."/>
            <person name="Inoue T."/>
            <person name="Nomura K."/>
            <person name="Yoshida Y."/>
            <person name="Kuno S."/>
            <person name="Sako Y."/>
        </authorList>
    </citation>
    <scope>NUCLEOTIDE SEQUENCE [LARGE SCALE GENOMIC DNA]</scope>
    <source>
        <strain evidence="11 12">SY1</strain>
    </source>
</reference>
<comment type="similarity">
    <text evidence="2 9">Belongs to the binding-protein-dependent transport system permease family. CysTW subfamily.</text>
</comment>
<evidence type="ECO:0000256" key="8">
    <source>
        <dbReference type="ARBA" id="ARBA00023136"/>
    </source>
</evidence>
<feature type="transmembrane region" description="Helical" evidence="9">
    <location>
        <begin position="12"/>
        <end position="36"/>
    </location>
</feature>
<dbReference type="PATRIC" id="fig|1198449.6.peg.38"/>
<dbReference type="OrthoDB" id="11402at2157"/>
<dbReference type="GeneID" id="17111108"/>
<evidence type="ECO:0000256" key="7">
    <source>
        <dbReference type="ARBA" id="ARBA00022989"/>
    </source>
</evidence>
<evidence type="ECO:0000256" key="2">
    <source>
        <dbReference type="ARBA" id="ARBA00007069"/>
    </source>
</evidence>
<dbReference type="PROSITE" id="PS50928">
    <property type="entry name" value="ABC_TM1"/>
    <property type="match status" value="1"/>
</dbReference>
<feature type="domain" description="ABC transmembrane type-1" evidence="10">
    <location>
        <begin position="69"/>
        <end position="279"/>
    </location>
</feature>
<accession>U3TAQ5</accession>
<keyword evidence="4 9" id="KW-1003">Cell membrane</keyword>
<keyword evidence="6 9" id="KW-0812">Transmembrane</keyword>
<keyword evidence="5" id="KW-0592">Phosphate transport</keyword>
<keyword evidence="12" id="KW-1185">Reference proteome</keyword>
<dbReference type="STRING" id="1198449.ACAM_0037"/>
<organism evidence="11 12">
    <name type="scientific">Aeropyrum camini SY1 = JCM 12091</name>
    <dbReference type="NCBI Taxonomy" id="1198449"/>
    <lineage>
        <taxon>Archaea</taxon>
        <taxon>Thermoproteota</taxon>
        <taxon>Thermoprotei</taxon>
        <taxon>Desulfurococcales</taxon>
        <taxon>Desulfurococcaceae</taxon>
        <taxon>Aeropyrum</taxon>
    </lineage>
</organism>
<dbReference type="Gene3D" id="1.10.3720.10">
    <property type="entry name" value="MetI-like"/>
    <property type="match status" value="1"/>
</dbReference>
<evidence type="ECO:0000313" key="12">
    <source>
        <dbReference type="Proteomes" id="UP000016887"/>
    </source>
</evidence>
<dbReference type="SUPFAM" id="SSF161098">
    <property type="entry name" value="MetI-like"/>
    <property type="match status" value="1"/>
</dbReference>
<dbReference type="AlphaFoldDB" id="U3TAQ5"/>
<comment type="subcellular location">
    <subcellularLocation>
        <location evidence="1 9">Cell membrane</location>
        <topology evidence="1 9">Multi-pass membrane protein</topology>
    </subcellularLocation>
</comment>
<dbReference type="Pfam" id="PF00528">
    <property type="entry name" value="BPD_transp_1"/>
    <property type="match status" value="1"/>
</dbReference>
<keyword evidence="8 9" id="KW-0472">Membrane</keyword>
<evidence type="ECO:0000256" key="4">
    <source>
        <dbReference type="ARBA" id="ARBA00022475"/>
    </source>
</evidence>
<dbReference type="NCBIfam" id="TIGR00974">
    <property type="entry name" value="3a0107s02c"/>
    <property type="match status" value="1"/>
</dbReference>
<keyword evidence="7 9" id="KW-1133">Transmembrane helix</keyword>
<evidence type="ECO:0000256" key="1">
    <source>
        <dbReference type="ARBA" id="ARBA00004651"/>
    </source>
</evidence>
<feature type="transmembrane region" description="Helical" evidence="9">
    <location>
        <begin position="73"/>
        <end position="95"/>
    </location>
</feature>
<evidence type="ECO:0000259" key="10">
    <source>
        <dbReference type="PROSITE" id="PS50928"/>
    </source>
</evidence>
<dbReference type="PANTHER" id="PTHR42922:SF1">
    <property type="entry name" value="PHOSPHATE TRANSPORT SYSTEM PERMEASE PROTEIN PSTA"/>
    <property type="match status" value="1"/>
</dbReference>
<evidence type="ECO:0000313" key="11">
    <source>
        <dbReference type="EMBL" id="BAN89506.1"/>
    </source>
</evidence>
<evidence type="ECO:0000256" key="9">
    <source>
        <dbReference type="RuleBase" id="RU363043"/>
    </source>
</evidence>
<dbReference type="EMBL" id="AP012489">
    <property type="protein sequence ID" value="BAN89506.1"/>
    <property type="molecule type" value="Genomic_DNA"/>
</dbReference>
<dbReference type="InterPro" id="IPR005672">
    <property type="entry name" value="Phosphate_PstA"/>
</dbReference>
<dbReference type="GO" id="GO:0035435">
    <property type="term" value="P:phosphate ion transmembrane transport"/>
    <property type="evidence" value="ECO:0007669"/>
    <property type="project" value="InterPro"/>
</dbReference>
<sequence>MLDWRRVKERVFIVTVTAVTILTVAPLFHIIGMVALKGSKTIVKSGIEFFTATPGPPGSEVLGGVGPAILGSLWLAVTTAIVGVPLSVLTAMFIVEYKSHPLARIAMVFSGSLLEIPTVLIGMLVFLVIVAPMGHYSLLAGSIALAIVMLPYTVSYVERALENVPQTYREAGYALGMTRAQVAVRVVAGIARRGMVAGVLIGISKVVAETAPLLFTIGSARSNYPLTPLDLLKPGDALPLLIFQFAQTPYENWQELAWGSAFILTAIVLTTFIAMRILVREVRL</sequence>
<dbReference type="InterPro" id="IPR000515">
    <property type="entry name" value="MetI-like"/>
</dbReference>
<evidence type="ECO:0000256" key="6">
    <source>
        <dbReference type="ARBA" id="ARBA00022692"/>
    </source>
</evidence>
<dbReference type="InterPro" id="IPR051408">
    <property type="entry name" value="Phosphate_transprt_permease"/>
</dbReference>
<dbReference type="CDD" id="cd06261">
    <property type="entry name" value="TM_PBP2"/>
    <property type="match status" value="1"/>
</dbReference>
<dbReference type="GO" id="GO:0005886">
    <property type="term" value="C:plasma membrane"/>
    <property type="evidence" value="ECO:0007669"/>
    <property type="project" value="UniProtKB-SubCell"/>
</dbReference>
<dbReference type="GO" id="GO:0005315">
    <property type="term" value="F:phosphate transmembrane transporter activity"/>
    <property type="evidence" value="ECO:0007669"/>
    <property type="project" value="InterPro"/>
</dbReference>
<gene>
    <name evidence="11" type="primary">pstA</name>
    <name evidence="11" type="ORF">ACAM_0037</name>
</gene>
<evidence type="ECO:0000256" key="3">
    <source>
        <dbReference type="ARBA" id="ARBA00022448"/>
    </source>
</evidence>
<dbReference type="KEGG" id="acj:ACAM_0037"/>
<dbReference type="InterPro" id="IPR035906">
    <property type="entry name" value="MetI-like_sf"/>
</dbReference>
<dbReference type="PANTHER" id="PTHR42922">
    <property type="entry name" value="PHOSPHATE TRANSPORT SYSTEM PERMEASE PROTEIN PSTA"/>
    <property type="match status" value="1"/>
</dbReference>
<keyword evidence="3" id="KW-0813">Transport</keyword>
<evidence type="ECO:0000256" key="5">
    <source>
        <dbReference type="ARBA" id="ARBA00022592"/>
    </source>
</evidence>
<dbReference type="Proteomes" id="UP000016887">
    <property type="component" value="Chromosome"/>
</dbReference>